<evidence type="ECO:0000256" key="1">
    <source>
        <dbReference type="SAM" id="Coils"/>
    </source>
</evidence>
<evidence type="ECO:0000313" key="2">
    <source>
        <dbReference type="EnsemblPlants" id="Bra036382.1-P"/>
    </source>
</evidence>
<accession>M4F5M6</accession>
<reference evidence="2 3" key="2">
    <citation type="journal article" date="2018" name="Hortic Res">
        <title>Improved Brassica rapa reference genome by single-molecule sequencing and chromosome conformation capture technologies.</title>
        <authorList>
            <person name="Zhang L."/>
            <person name="Cai X."/>
            <person name="Wu J."/>
            <person name="Liu M."/>
            <person name="Grob S."/>
            <person name="Cheng F."/>
            <person name="Liang J."/>
            <person name="Cai C."/>
            <person name="Liu Z."/>
            <person name="Liu B."/>
            <person name="Wang F."/>
            <person name="Li S."/>
            <person name="Liu F."/>
            <person name="Li X."/>
            <person name="Cheng L."/>
            <person name="Yang W."/>
            <person name="Li M.H."/>
            <person name="Grossniklaus U."/>
            <person name="Zheng H."/>
            <person name="Wang X."/>
        </authorList>
    </citation>
    <scope>NUCLEOTIDE SEQUENCE [LARGE SCALE GENOMIC DNA]</scope>
    <source>
        <strain evidence="2 3">cv. Chiifu-401-42</strain>
    </source>
</reference>
<dbReference type="EnsemblPlants" id="Bra036382.1">
    <property type="protein sequence ID" value="Bra036382.1-P"/>
    <property type="gene ID" value="Bra036382"/>
</dbReference>
<evidence type="ECO:0000313" key="3">
    <source>
        <dbReference type="Proteomes" id="UP000011750"/>
    </source>
</evidence>
<dbReference type="AlphaFoldDB" id="M4F5M6"/>
<reference evidence="2" key="3">
    <citation type="submission" date="2023-03" db="UniProtKB">
        <authorList>
            <consortium name="EnsemblPlants"/>
        </authorList>
    </citation>
    <scope>IDENTIFICATION</scope>
    <source>
        <strain evidence="2">cv. Chiifu-401-42</strain>
    </source>
</reference>
<reference evidence="2 3" key="1">
    <citation type="journal article" date="2011" name="Nat. Genet.">
        <title>The genome of the mesopolyploid crop species Brassica rapa.</title>
        <authorList>
            <consortium name="Brassica rapa Genome Sequencing Project Consortium"/>
            <person name="Wang X."/>
            <person name="Wang H."/>
            <person name="Wang J."/>
            <person name="Sun R."/>
            <person name="Wu J."/>
            <person name="Liu S."/>
            <person name="Bai Y."/>
            <person name="Mun J.H."/>
            <person name="Bancroft I."/>
            <person name="Cheng F."/>
            <person name="Huang S."/>
            <person name="Li X."/>
            <person name="Hua W."/>
            <person name="Wang J."/>
            <person name="Wang X."/>
            <person name="Freeling M."/>
            <person name="Pires J.C."/>
            <person name="Paterson A.H."/>
            <person name="Chalhoub B."/>
            <person name="Wang B."/>
            <person name="Hayward A."/>
            <person name="Sharpe A.G."/>
            <person name="Park B.S."/>
            <person name="Weisshaar B."/>
            <person name="Liu B."/>
            <person name="Li B."/>
            <person name="Liu B."/>
            <person name="Tong C."/>
            <person name="Song C."/>
            <person name="Duran C."/>
            <person name="Peng C."/>
            <person name="Geng C."/>
            <person name="Koh C."/>
            <person name="Lin C."/>
            <person name="Edwards D."/>
            <person name="Mu D."/>
            <person name="Shen D."/>
            <person name="Soumpourou E."/>
            <person name="Li F."/>
            <person name="Fraser F."/>
            <person name="Conant G."/>
            <person name="Lassalle G."/>
            <person name="King G.J."/>
            <person name="Bonnema G."/>
            <person name="Tang H."/>
            <person name="Wang H."/>
            <person name="Belcram H."/>
            <person name="Zhou H."/>
            <person name="Hirakawa H."/>
            <person name="Abe H."/>
            <person name="Guo H."/>
            <person name="Wang H."/>
            <person name="Jin H."/>
            <person name="Parkin I.A."/>
            <person name="Batley J."/>
            <person name="Kim J.S."/>
            <person name="Just J."/>
            <person name="Li J."/>
            <person name="Xu J."/>
            <person name="Deng J."/>
            <person name="Kim J.A."/>
            <person name="Li J."/>
            <person name="Yu J."/>
            <person name="Meng J."/>
            <person name="Wang J."/>
            <person name="Min J."/>
            <person name="Poulain J."/>
            <person name="Wang J."/>
            <person name="Hatakeyama K."/>
            <person name="Wu K."/>
            <person name="Wang L."/>
            <person name="Fang L."/>
            <person name="Trick M."/>
            <person name="Links M.G."/>
            <person name="Zhao M."/>
            <person name="Jin M."/>
            <person name="Ramchiary N."/>
            <person name="Drou N."/>
            <person name="Berkman P.J."/>
            <person name="Cai Q."/>
            <person name="Huang Q."/>
            <person name="Li R."/>
            <person name="Tabata S."/>
            <person name="Cheng S."/>
            <person name="Zhang S."/>
            <person name="Zhang S."/>
            <person name="Huang S."/>
            <person name="Sato S."/>
            <person name="Sun S."/>
            <person name="Kwon S.J."/>
            <person name="Choi S.R."/>
            <person name="Lee T.H."/>
            <person name="Fan W."/>
            <person name="Zhao X."/>
            <person name="Tan X."/>
            <person name="Xu X."/>
            <person name="Wang Y."/>
            <person name="Qiu Y."/>
            <person name="Yin Y."/>
            <person name="Li Y."/>
            <person name="Du Y."/>
            <person name="Liao Y."/>
            <person name="Lim Y."/>
            <person name="Narusaka Y."/>
            <person name="Wang Y."/>
            <person name="Wang Z."/>
            <person name="Li Z."/>
            <person name="Wang Z."/>
            <person name="Xiong Z."/>
            <person name="Zhang Z."/>
        </authorList>
    </citation>
    <scope>NUCLEOTIDE SEQUENCE [LARGE SCALE GENOMIC DNA]</scope>
    <source>
        <strain evidence="2 3">cv. Chiifu-401-42</strain>
    </source>
</reference>
<dbReference type="HOGENOM" id="CLU_684004_0_0_1"/>
<feature type="coiled-coil region" evidence="1">
    <location>
        <begin position="202"/>
        <end position="236"/>
    </location>
</feature>
<keyword evidence="1" id="KW-0175">Coiled coil</keyword>
<sequence>MMSSSSNFQKSCDVEMADAGGASLLAPPATGEVPAHIAEFLSFQSELARCDAEGSVNPTRTMPPRPVVPADALTPELKSKFSHRVPLRLRFVLSMQPAQESMSPPPAKRVFVLGLPAPSATPAAVPKSCKRPSDNPYAVKRKRCTEAGPLPIKASGSGLSSRHRAIVRFKQKTSLFLSVCVSIASSSPPFVLQFISLIDGIINKCGSDIKRLTKEFEELQLKSSQLEGKLKVIEDAHSLEEARFESRIAAIHVMDMALAGVEGGVDGGQHLFREAPLSPRTEETTLPIHRAELVDAEGDFDLILVGLKSGFILPSYLSEHVGQDPVAEDCIGNMAPNPEGAIGEDSRTLAKRQLFESRIRVFDTMPRDIRDQCAGFRVRPSLRYVLGLRDLYGRNRASLRGKF</sequence>
<protein>
    <submittedName>
        <fullName evidence="2">Uncharacterized protein</fullName>
    </submittedName>
</protein>
<organism evidence="2 3">
    <name type="scientific">Brassica campestris</name>
    <name type="common">Field mustard</name>
    <dbReference type="NCBI Taxonomy" id="3711"/>
    <lineage>
        <taxon>Eukaryota</taxon>
        <taxon>Viridiplantae</taxon>
        <taxon>Streptophyta</taxon>
        <taxon>Embryophyta</taxon>
        <taxon>Tracheophyta</taxon>
        <taxon>Spermatophyta</taxon>
        <taxon>Magnoliopsida</taxon>
        <taxon>eudicotyledons</taxon>
        <taxon>Gunneridae</taxon>
        <taxon>Pentapetalae</taxon>
        <taxon>rosids</taxon>
        <taxon>malvids</taxon>
        <taxon>Brassicales</taxon>
        <taxon>Brassicaceae</taxon>
        <taxon>Brassiceae</taxon>
        <taxon>Brassica</taxon>
    </lineage>
</organism>
<proteinExistence type="predicted"/>
<dbReference type="Gramene" id="Bra036382.1">
    <property type="protein sequence ID" value="Bra036382.1-P"/>
    <property type="gene ID" value="Bra036382"/>
</dbReference>
<keyword evidence="3" id="KW-1185">Reference proteome</keyword>
<dbReference type="InParanoid" id="M4F5M6"/>
<dbReference type="Proteomes" id="UP000011750">
    <property type="component" value="Chromosome A07"/>
</dbReference>
<name>M4F5M6_BRACM</name>